<keyword evidence="5" id="KW-0677">Repeat</keyword>
<dbReference type="InterPro" id="IPR025956">
    <property type="entry name" value="DYNC1I1/DYNC1I2"/>
</dbReference>
<evidence type="ECO:0000256" key="2">
    <source>
        <dbReference type="ARBA" id="ARBA00011059"/>
    </source>
</evidence>
<keyword evidence="4 7" id="KW-0853">WD repeat</keyword>
<dbReference type="CTD" id="101883690"/>
<dbReference type="Pfam" id="PF00400">
    <property type="entry name" value="WD40"/>
    <property type="match status" value="1"/>
</dbReference>
<evidence type="ECO:0000313" key="10">
    <source>
        <dbReference type="RefSeq" id="XP_028284571.1"/>
    </source>
</evidence>
<dbReference type="InterPro" id="IPR050687">
    <property type="entry name" value="Dynein_IC"/>
</dbReference>
<accession>A0A6P7KAS0</accession>
<dbReference type="PROSITE" id="PS50082">
    <property type="entry name" value="WD_REPEATS_2"/>
    <property type="match status" value="1"/>
</dbReference>
<dbReference type="InterPro" id="IPR001680">
    <property type="entry name" value="WD40_rpt"/>
</dbReference>
<evidence type="ECO:0000256" key="1">
    <source>
        <dbReference type="ARBA" id="ARBA00004245"/>
    </source>
</evidence>
<dbReference type="Gene3D" id="2.130.10.10">
    <property type="entry name" value="YVTN repeat-like/Quinoprotein amine dehydrogenase"/>
    <property type="match status" value="2"/>
</dbReference>
<evidence type="ECO:0000256" key="7">
    <source>
        <dbReference type="PROSITE-ProRule" id="PRU00221"/>
    </source>
</evidence>
<evidence type="ECO:0000313" key="9">
    <source>
        <dbReference type="Proteomes" id="UP000515145"/>
    </source>
</evidence>
<feature type="compositionally biased region" description="Basic and acidic residues" evidence="8">
    <location>
        <begin position="20"/>
        <end position="45"/>
    </location>
</feature>
<dbReference type="PANTHER" id="PTHR12442">
    <property type="entry name" value="DYNEIN INTERMEDIATE CHAIN"/>
    <property type="match status" value="1"/>
</dbReference>
<evidence type="ECO:0000256" key="5">
    <source>
        <dbReference type="ARBA" id="ARBA00022737"/>
    </source>
</evidence>
<evidence type="ECO:0000256" key="3">
    <source>
        <dbReference type="ARBA" id="ARBA00022490"/>
    </source>
</evidence>
<dbReference type="AlphaFoldDB" id="A0A6P7KAS0"/>
<dbReference type="FunFam" id="2.130.10.10:FF:001787">
    <property type="entry name" value="Dynein, cytoplasmic 1, intermediate chain 1"/>
    <property type="match status" value="1"/>
</dbReference>
<keyword evidence="3" id="KW-0963">Cytoplasm</keyword>
<dbReference type="RefSeq" id="XP_028284571.1">
    <property type="nucleotide sequence ID" value="XM_028428770.1"/>
</dbReference>
<reference evidence="10" key="1">
    <citation type="submission" date="2025-08" db="UniProtKB">
        <authorList>
            <consortium name="RefSeq"/>
        </authorList>
    </citation>
    <scope>IDENTIFICATION</scope>
</reference>
<feature type="compositionally biased region" description="Basic and acidic residues" evidence="8">
    <location>
        <begin position="1"/>
        <end position="13"/>
    </location>
</feature>
<dbReference type="GO" id="GO:0010970">
    <property type="term" value="P:transport along microtubule"/>
    <property type="evidence" value="ECO:0007669"/>
    <property type="project" value="TreeGrafter"/>
</dbReference>
<organism evidence="9 10">
    <name type="scientific">Parambassis ranga</name>
    <name type="common">Indian glassy fish</name>
    <dbReference type="NCBI Taxonomy" id="210632"/>
    <lineage>
        <taxon>Eukaryota</taxon>
        <taxon>Metazoa</taxon>
        <taxon>Chordata</taxon>
        <taxon>Craniata</taxon>
        <taxon>Vertebrata</taxon>
        <taxon>Euteleostomi</taxon>
        <taxon>Actinopterygii</taxon>
        <taxon>Neopterygii</taxon>
        <taxon>Teleostei</taxon>
        <taxon>Neoteleostei</taxon>
        <taxon>Acanthomorphata</taxon>
        <taxon>Ovalentaria</taxon>
        <taxon>Ambassidae</taxon>
        <taxon>Parambassis</taxon>
    </lineage>
</organism>
<dbReference type="Proteomes" id="UP000515145">
    <property type="component" value="Chromosome 2"/>
</dbReference>
<protein>
    <submittedName>
        <fullName evidence="10">Dynein cytoplasmic 1 intermediate chain 1a isoform X5</fullName>
    </submittedName>
</protein>
<feature type="compositionally biased region" description="Low complexity" evidence="8">
    <location>
        <begin position="84"/>
        <end position="103"/>
    </location>
</feature>
<proteinExistence type="inferred from homology"/>
<dbReference type="SMART" id="SM00320">
    <property type="entry name" value="WD40"/>
    <property type="match status" value="6"/>
</dbReference>
<dbReference type="FunFam" id="2.130.10.10:FF:000566">
    <property type="entry name" value="Dynein cytoplasmic 1 intermediate chain 1"/>
    <property type="match status" value="1"/>
</dbReference>
<feature type="region of interest" description="Disordered" evidence="8">
    <location>
        <begin position="1"/>
        <end position="117"/>
    </location>
</feature>
<feature type="compositionally biased region" description="Pro residues" evidence="8">
    <location>
        <begin position="74"/>
        <end position="83"/>
    </location>
</feature>
<keyword evidence="9" id="KW-1185">Reference proteome</keyword>
<dbReference type="GeneID" id="114450589"/>
<feature type="compositionally biased region" description="Acidic residues" evidence="8">
    <location>
        <begin position="167"/>
        <end position="176"/>
    </location>
</feature>
<dbReference type="GO" id="GO:0045503">
    <property type="term" value="F:dynein light chain binding"/>
    <property type="evidence" value="ECO:0007669"/>
    <property type="project" value="TreeGrafter"/>
</dbReference>
<dbReference type="GO" id="GO:0045504">
    <property type="term" value="F:dynein heavy chain binding"/>
    <property type="evidence" value="ECO:0007669"/>
    <property type="project" value="TreeGrafter"/>
</dbReference>
<evidence type="ECO:0000256" key="8">
    <source>
        <dbReference type="SAM" id="MobiDB-lite"/>
    </source>
</evidence>
<evidence type="ECO:0000256" key="4">
    <source>
        <dbReference type="ARBA" id="ARBA00022574"/>
    </source>
</evidence>
<dbReference type="GO" id="GO:0005868">
    <property type="term" value="C:cytoplasmic dynein complex"/>
    <property type="evidence" value="ECO:0007669"/>
    <property type="project" value="InterPro"/>
</dbReference>
<evidence type="ECO:0000256" key="6">
    <source>
        <dbReference type="ARBA" id="ARBA00023212"/>
    </source>
</evidence>
<dbReference type="SUPFAM" id="SSF50978">
    <property type="entry name" value="WD40 repeat-like"/>
    <property type="match status" value="1"/>
</dbReference>
<dbReference type="InterPro" id="IPR015943">
    <property type="entry name" value="WD40/YVTN_repeat-like_dom_sf"/>
</dbReference>
<gene>
    <name evidence="10" type="primary">dync1i1a</name>
</gene>
<dbReference type="PANTHER" id="PTHR12442:SF34">
    <property type="entry name" value="CYTOPLASMIC DYNEIN 1 INTERMEDIATE CHAIN 1"/>
    <property type="match status" value="1"/>
</dbReference>
<dbReference type="InterPro" id="IPR036322">
    <property type="entry name" value="WD40_repeat_dom_sf"/>
</dbReference>
<keyword evidence="6" id="KW-0206">Cytoskeleton</keyword>
<name>A0A6P7KAS0_9TELE</name>
<comment type="similarity">
    <text evidence="2">Belongs to the dynein intermediate chain family.</text>
</comment>
<feature type="region of interest" description="Disordered" evidence="8">
    <location>
        <begin position="160"/>
        <end position="195"/>
    </location>
</feature>
<dbReference type="Pfam" id="PF11540">
    <property type="entry name" value="Dynein_IC2"/>
    <property type="match status" value="1"/>
</dbReference>
<sequence>MSDKSDLKAELERKKQRLAQIREEKKRKEEERKKKEVRKKSENQQKTEATPEDSDLDRKRRETEALLQSIGISPEPPLVPTPVSPSKSVSTPSETGSQDSADGGAAGRTLQWDTDPSVLQLQADSELGRRMHRLGASKIIQVDFLPKEVVAYSKETQTPLNAHLSEVEEEEEDEEMMEAKPGPESEQQDEDDNRETKEGLFPMLRELTEEERQQILHSSEFQSFFDCSIRVMERALAEDSDIFFDYSGRDLEDKEGDLGSGSCLSFSRLFYDEHWSKHRVITCLDWSPQYPELLVASYNNNEDAPHEPDGVALVWNIKFKKSTPEYIFHCQSPVVSVGFARFHPNLVVGGTYSGQIVLWDNRSHRRTPVQRTPLSAAAHTHPVYCVNVVGTQNANNLITVSTDGRMCSWSLDMLSQPQETMELVYNKSKPVAVTGMAFPTGDVNNYVVGSEEGTVYTASRHGSKAGICEMFEGHQGPVTGISCHSAVGAVDFSHLFITSSFDWTVKLWSTKHNKPLYSFEDNADYVYDVMWSPVHPAIFAAVDGMGRLDLWNLNNDTEVPTASVTIEGASALNRVRWSSGGKEVAVGDSEGRVWIYDTGELSMAHTDDWARFARTLMEIRANRADGEEEGPMELAS</sequence>
<comment type="subcellular location">
    <subcellularLocation>
        <location evidence="1">Cytoplasm</location>
        <location evidence="1">Cytoskeleton</location>
    </subcellularLocation>
</comment>
<feature type="repeat" description="WD" evidence="7">
    <location>
        <begin position="471"/>
        <end position="518"/>
    </location>
</feature>